<organism evidence="2 3">
    <name type="scientific">Flavobacterium ginsenosidimutans</name>
    <dbReference type="NCBI Taxonomy" id="687844"/>
    <lineage>
        <taxon>Bacteria</taxon>
        <taxon>Pseudomonadati</taxon>
        <taxon>Bacteroidota</taxon>
        <taxon>Flavobacteriia</taxon>
        <taxon>Flavobacteriales</taxon>
        <taxon>Flavobacteriaceae</taxon>
        <taxon>Flavobacterium</taxon>
    </lineage>
</organism>
<feature type="transmembrane region" description="Helical" evidence="1">
    <location>
        <begin position="48"/>
        <end position="66"/>
    </location>
</feature>
<name>A0ABZ2QFB4_9FLAO</name>
<feature type="transmembrane region" description="Helical" evidence="1">
    <location>
        <begin position="9"/>
        <end position="28"/>
    </location>
</feature>
<feature type="transmembrane region" description="Helical" evidence="1">
    <location>
        <begin position="155"/>
        <end position="170"/>
    </location>
</feature>
<dbReference type="EMBL" id="CP147988">
    <property type="protein sequence ID" value="WXK51937.1"/>
    <property type="molecule type" value="Genomic_DNA"/>
</dbReference>
<evidence type="ECO:0008006" key="4">
    <source>
        <dbReference type="Google" id="ProtNLM"/>
    </source>
</evidence>
<proteinExistence type="predicted"/>
<dbReference type="RefSeq" id="WP_338841659.1">
    <property type="nucleotide sequence ID" value="NZ_CP147988.1"/>
</dbReference>
<feature type="transmembrane region" description="Helical" evidence="1">
    <location>
        <begin position="241"/>
        <end position="264"/>
    </location>
</feature>
<keyword evidence="1" id="KW-0812">Transmembrane</keyword>
<sequence length="388" mass="46221">MLSKYTRYFIYYILYVLIISLIFIPIVYYNNGSLLALGENIIVKMIKLFVYPLCILVFYQFVYLLFSQGKNSFDYFFNALFCLQIIIAVYLFFEVIFLKRETILASFLHSDNLKYYRVRLFTYEESWIGTVLTFFIFIPIFLVNYLEKSKKLKQRVYFISAFIFLYYTLFSESKGYLLLIIISVLPMTIKYMYNHNKLKKAFLIGSPILVLLIIFVLVILQKNIDEQFHSSITFGTRLTSYLSSIKIFVIHPFGVGWSGFIYYFPESIRDIINTSWVSTLNLQEIKSYLTTTKALSTKTEFFDNLMYGGIGFLIFFYQFFIKRYFFFSKFSNPNFFFVKVPLLFCILAGVIYITFYIKYEVWFLMAFLDVLQSQLNNKKLKDEGDYYS</sequence>
<accession>A0ABZ2QFB4</accession>
<evidence type="ECO:0000313" key="2">
    <source>
        <dbReference type="EMBL" id="WXK51937.1"/>
    </source>
</evidence>
<reference evidence="2 3" key="1">
    <citation type="submission" date="2024-02" db="EMBL/GenBank/DDBJ databases">
        <title>complete genome of Flavobacterium ginsenosidimutans Str. YTB16.</title>
        <authorList>
            <person name="Wang Q."/>
        </authorList>
    </citation>
    <scope>NUCLEOTIDE SEQUENCE [LARGE SCALE GENOMIC DNA]</scope>
    <source>
        <strain evidence="2 3">YTB16</strain>
    </source>
</reference>
<feature type="transmembrane region" description="Helical" evidence="1">
    <location>
        <begin position="340"/>
        <end position="357"/>
    </location>
</feature>
<evidence type="ECO:0000313" key="3">
    <source>
        <dbReference type="Proteomes" id="UP001447857"/>
    </source>
</evidence>
<dbReference type="Proteomes" id="UP001447857">
    <property type="component" value="Chromosome"/>
</dbReference>
<protein>
    <recommendedName>
        <fullName evidence="4">Oligosaccharide repeat unit polymerase</fullName>
    </recommendedName>
</protein>
<evidence type="ECO:0000256" key="1">
    <source>
        <dbReference type="SAM" id="Phobius"/>
    </source>
</evidence>
<keyword evidence="1" id="KW-1133">Transmembrane helix</keyword>
<feature type="transmembrane region" description="Helical" evidence="1">
    <location>
        <begin position="127"/>
        <end position="146"/>
    </location>
</feature>
<feature type="transmembrane region" description="Helical" evidence="1">
    <location>
        <begin position="75"/>
        <end position="98"/>
    </location>
</feature>
<keyword evidence="1" id="KW-0472">Membrane</keyword>
<keyword evidence="3" id="KW-1185">Reference proteome</keyword>
<feature type="transmembrane region" description="Helical" evidence="1">
    <location>
        <begin position="201"/>
        <end position="221"/>
    </location>
</feature>
<feature type="transmembrane region" description="Helical" evidence="1">
    <location>
        <begin position="301"/>
        <end position="320"/>
    </location>
</feature>
<gene>
    <name evidence="2" type="ORF">V6624_09870</name>
</gene>